<dbReference type="AlphaFoldDB" id="A0A7I7XSM3"/>
<dbReference type="EMBL" id="AP022612">
    <property type="protein sequence ID" value="BBZ32228.1"/>
    <property type="molecule type" value="Genomic_DNA"/>
</dbReference>
<protein>
    <submittedName>
        <fullName evidence="3">O-methyltransferase</fullName>
    </submittedName>
</protein>
<dbReference type="InterPro" id="IPR007213">
    <property type="entry name" value="Ppm1/Ppm2/Tcmp"/>
</dbReference>
<dbReference type="OrthoDB" id="9800233at2"/>
<sequence length="290" mass="32152">MTASPDDALENDLENHTAAKHKAELTGVSETALMTLYSRAREAGRADATISDPMAIRLVDSIDYDFTRFGSTRQDMAVRSKTFDLHTSQYLRSHPEATVVALAEGLQTSFWRLDAVLPEPRFRWLTVDLPPVVDIRRALLPESPRIEYRAQSALDYSWMDAVDTSHGVIITAEGLLMYLQPEEAFALIGECAARFPGGRMMFDLTPKWFAGLAQRGRLRPSRRYTVPTMPFALTPDEAVAQLSAIPGVAAVHDVPLESGRGWLFNHAIELLYATSLLNSVRGTTALLKFG</sequence>
<gene>
    <name evidence="3" type="primary">omt</name>
    <name evidence="3" type="ORF">MCNF_08330</name>
</gene>
<organism evidence="3 4">
    <name type="scientific">Mycolicibacterium confluentis</name>
    <dbReference type="NCBI Taxonomy" id="28047"/>
    <lineage>
        <taxon>Bacteria</taxon>
        <taxon>Bacillati</taxon>
        <taxon>Actinomycetota</taxon>
        <taxon>Actinomycetes</taxon>
        <taxon>Mycobacteriales</taxon>
        <taxon>Mycobacteriaceae</taxon>
        <taxon>Mycolicibacterium</taxon>
    </lineage>
</organism>
<evidence type="ECO:0000313" key="3">
    <source>
        <dbReference type="EMBL" id="BBZ32228.1"/>
    </source>
</evidence>
<dbReference type="PANTHER" id="PTHR43619">
    <property type="entry name" value="S-ADENOSYL-L-METHIONINE-DEPENDENT METHYLTRANSFERASE YKTD-RELATED"/>
    <property type="match status" value="1"/>
</dbReference>
<dbReference type="SUPFAM" id="SSF53335">
    <property type="entry name" value="S-adenosyl-L-methionine-dependent methyltransferases"/>
    <property type="match status" value="1"/>
</dbReference>
<keyword evidence="4" id="KW-1185">Reference proteome</keyword>
<accession>A0A7I7XSM3</accession>
<dbReference type="PANTHER" id="PTHR43619:SF2">
    <property type="entry name" value="S-ADENOSYL-L-METHIONINE-DEPENDENT METHYLTRANSFERASES SUPERFAMILY PROTEIN"/>
    <property type="match status" value="1"/>
</dbReference>
<dbReference type="GO" id="GO:0032259">
    <property type="term" value="P:methylation"/>
    <property type="evidence" value="ECO:0007669"/>
    <property type="project" value="UniProtKB-KW"/>
</dbReference>
<keyword evidence="1 3" id="KW-0489">Methyltransferase</keyword>
<evidence type="ECO:0000256" key="2">
    <source>
        <dbReference type="ARBA" id="ARBA00022679"/>
    </source>
</evidence>
<keyword evidence="2 3" id="KW-0808">Transferase</keyword>
<dbReference type="Proteomes" id="UP000466931">
    <property type="component" value="Chromosome"/>
</dbReference>
<dbReference type="GO" id="GO:0008168">
    <property type="term" value="F:methyltransferase activity"/>
    <property type="evidence" value="ECO:0007669"/>
    <property type="project" value="UniProtKB-KW"/>
</dbReference>
<dbReference type="Pfam" id="PF04072">
    <property type="entry name" value="LCM"/>
    <property type="match status" value="1"/>
</dbReference>
<reference evidence="3" key="2">
    <citation type="submission" date="2020-02" db="EMBL/GenBank/DDBJ databases">
        <authorList>
            <person name="Matsumoto Y."/>
            <person name="Motooka D."/>
            <person name="Nakamura S."/>
        </authorList>
    </citation>
    <scope>NUCLEOTIDE SEQUENCE</scope>
    <source>
        <strain evidence="3">JCM 13671</strain>
    </source>
</reference>
<proteinExistence type="predicted"/>
<reference evidence="3" key="1">
    <citation type="journal article" date="2019" name="Emerg. Microbes Infect.">
        <title>Comprehensive subspecies identification of 175 nontuberculous mycobacteria species based on 7547 genomic profiles.</title>
        <authorList>
            <person name="Matsumoto Y."/>
            <person name="Kinjo T."/>
            <person name="Motooka D."/>
            <person name="Nabeya D."/>
            <person name="Jung N."/>
            <person name="Uechi K."/>
            <person name="Horii T."/>
            <person name="Iida T."/>
            <person name="Fujita J."/>
            <person name="Nakamura S."/>
        </authorList>
    </citation>
    <scope>NUCLEOTIDE SEQUENCE [LARGE SCALE GENOMIC DNA]</scope>
    <source>
        <strain evidence="3">JCM 13671</strain>
    </source>
</reference>
<name>A0A7I7XSM3_9MYCO</name>
<evidence type="ECO:0000313" key="4">
    <source>
        <dbReference type="Proteomes" id="UP000466931"/>
    </source>
</evidence>
<evidence type="ECO:0000256" key="1">
    <source>
        <dbReference type="ARBA" id="ARBA00022603"/>
    </source>
</evidence>
<dbReference type="Gene3D" id="3.40.50.150">
    <property type="entry name" value="Vaccinia Virus protein VP39"/>
    <property type="match status" value="1"/>
</dbReference>
<dbReference type="InterPro" id="IPR029063">
    <property type="entry name" value="SAM-dependent_MTases_sf"/>
</dbReference>